<evidence type="ECO:0000256" key="4">
    <source>
        <dbReference type="ARBA" id="ARBA00022741"/>
    </source>
</evidence>
<evidence type="ECO:0000259" key="6">
    <source>
        <dbReference type="PROSITE" id="PS50893"/>
    </source>
</evidence>
<keyword evidence="3" id="KW-1003">Cell membrane</keyword>
<dbReference type="InterPro" id="IPR027417">
    <property type="entry name" value="P-loop_NTPase"/>
</dbReference>
<comment type="similarity">
    <text evidence="1">Belongs to the ABC transporter superfamily.</text>
</comment>
<dbReference type="InterPro" id="IPR050095">
    <property type="entry name" value="ECF_ABC_transporter_ATP-bd"/>
</dbReference>
<dbReference type="InterPro" id="IPR003439">
    <property type="entry name" value="ABC_transporter-like_ATP-bd"/>
</dbReference>
<dbReference type="SMART" id="SM00382">
    <property type="entry name" value="AAA"/>
    <property type="match status" value="1"/>
</dbReference>
<reference evidence="7 8" key="1">
    <citation type="journal article" date="2012" name="BMC Genomics">
        <title>Comparative genomics of the classical Bordetella subspecies: the evolution and exchange of virulence-associated diversity amongst closely related pathogens.</title>
        <authorList>
            <person name="Park J."/>
            <person name="Zhang Y."/>
            <person name="Buboltz A.M."/>
            <person name="Zhang X."/>
            <person name="Schuster S.C."/>
            <person name="Ahuja U."/>
            <person name="Liu M."/>
            <person name="Miller J.F."/>
            <person name="Sebaihia M."/>
            <person name="Bentley S.D."/>
            <person name="Parkhill J."/>
            <person name="Harvill E.T."/>
        </authorList>
    </citation>
    <scope>NUCLEOTIDE SEQUENCE [LARGE SCALE GENOMIC DNA]</scope>
    <source>
        <strain evidence="7 8">253</strain>
    </source>
</reference>
<dbReference type="Proteomes" id="UP000007564">
    <property type="component" value="Chromosome"/>
</dbReference>
<feature type="domain" description="ABC transporter" evidence="6">
    <location>
        <begin position="3"/>
        <end position="224"/>
    </location>
</feature>
<dbReference type="GO" id="GO:0043190">
    <property type="term" value="C:ATP-binding cassette (ABC) transporter complex"/>
    <property type="evidence" value="ECO:0007669"/>
    <property type="project" value="TreeGrafter"/>
</dbReference>
<accession>A0A0C6PEC7</accession>
<dbReference type="EMBL" id="HE965806">
    <property type="protein sequence ID" value="CCJ56530.1"/>
    <property type="molecule type" value="Genomic_DNA"/>
</dbReference>
<dbReference type="InterPro" id="IPR003593">
    <property type="entry name" value="AAA+_ATPase"/>
</dbReference>
<evidence type="ECO:0000256" key="1">
    <source>
        <dbReference type="ARBA" id="ARBA00005417"/>
    </source>
</evidence>
<organism evidence="7 8">
    <name type="scientific">Bordetella bronchiseptica 253</name>
    <dbReference type="NCBI Taxonomy" id="568707"/>
    <lineage>
        <taxon>Bacteria</taxon>
        <taxon>Pseudomonadati</taxon>
        <taxon>Pseudomonadota</taxon>
        <taxon>Betaproteobacteria</taxon>
        <taxon>Burkholderiales</taxon>
        <taxon>Alcaligenaceae</taxon>
        <taxon>Bordetella</taxon>
    </lineage>
</organism>
<evidence type="ECO:0000313" key="8">
    <source>
        <dbReference type="Proteomes" id="UP000007564"/>
    </source>
</evidence>
<protein>
    <submittedName>
        <fullName evidence="7">ABC transporter ATP-binding protein</fullName>
    </submittedName>
</protein>
<evidence type="ECO:0000256" key="3">
    <source>
        <dbReference type="ARBA" id="ARBA00022475"/>
    </source>
</evidence>
<dbReference type="InterPro" id="IPR015856">
    <property type="entry name" value="ABC_transpr_CbiO/EcfA_su"/>
</dbReference>
<dbReference type="RefSeq" id="WP_003813870.1">
    <property type="nucleotide sequence ID" value="NC_019382.1"/>
</dbReference>
<name>A0A0C6PEC7_BORBO</name>
<dbReference type="KEGG" id="bbh:BN112_4616"/>
<dbReference type="SUPFAM" id="SSF52540">
    <property type="entry name" value="P-loop containing nucleoside triphosphate hydrolases"/>
    <property type="match status" value="1"/>
</dbReference>
<dbReference type="HOGENOM" id="CLU_000604_1_22_4"/>
<dbReference type="PANTHER" id="PTHR43553:SF24">
    <property type="entry name" value="ENERGY-COUPLING FACTOR TRANSPORTER ATP-BINDING PROTEIN ECFA1"/>
    <property type="match status" value="1"/>
</dbReference>
<dbReference type="PROSITE" id="PS50893">
    <property type="entry name" value="ABC_TRANSPORTER_2"/>
    <property type="match status" value="1"/>
</dbReference>
<keyword evidence="4" id="KW-0547">Nucleotide-binding</keyword>
<evidence type="ECO:0000313" key="7">
    <source>
        <dbReference type="EMBL" id="CCJ56530.1"/>
    </source>
</evidence>
<evidence type="ECO:0000256" key="5">
    <source>
        <dbReference type="ARBA" id="ARBA00022840"/>
    </source>
</evidence>
<dbReference type="CDD" id="cd03225">
    <property type="entry name" value="ABC_cobalt_CbiO_domain1"/>
    <property type="match status" value="1"/>
</dbReference>
<keyword evidence="2" id="KW-0813">Transport</keyword>
<keyword evidence="3" id="KW-0472">Membrane</keyword>
<evidence type="ECO:0000256" key="2">
    <source>
        <dbReference type="ARBA" id="ARBA00022448"/>
    </source>
</evidence>
<dbReference type="GO" id="GO:0042626">
    <property type="term" value="F:ATPase-coupled transmembrane transporter activity"/>
    <property type="evidence" value="ECO:0007669"/>
    <property type="project" value="TreeGrafter"/>
</dbReference>
<dbReference type="OrthoDB" id="5292475at2"/>
<sequence>MLIEFDQAVVATPQAQVLHGVSLRLSERRVGVIGPNGAGKSTLARLVNGLALPSSGRVLVDGLDTRNQVKDVRRRVGFVFQNPENQIVFPIVREDLAFGLKKQGLAPAERDARIAAALERLGVGHLAERTSHTLSGGERQLVAMASVLVMAPQLVVFDEPTTQLDLRNRNRVAEAIAALPQQAIVVSHDLDLLAGYDRVLAVVDGRIAADGEPAAVLGWYREHCA</sequence>
<dbReference type="GeneID" id="69600437"/>
<proteinExistence type="inferred from homology"/>
<dbReference type="InterPro" id="IPR017871">
    <property type="entry name" value="ABC_transporter-like_CS"/>
</dbReference>
<keyword evidence="5 7" id="KW-0067">ATP-binding</keyword>
<dbReference type="PROSITE" id="PS00211">
    <property type="entry name" value="ABC_TRANSPORTER_1"/>
    <property type="match status" value="1"/>
</dbReference>
<dbReference type="PANTHER" id="PTHR43553">
    <property type="entry name" value="HEAVY METAL TRANSPORTER"/>
    <property type="match status" value="1"/>
</dbReference>
<dbReference type="GO" id="GO:0016887">
    <property type="term" value="F:ATP hydrolysis activity"/>
    <property type="evidence" value="ECO:0007669"/>
    <property type="project" value="InterPro"/>
</dbReference>
<dbReference type="GO" id="GO:0005524">
    <property type="term" value="F:ATP binding"/>
    <property type="evidence" value="ECO:0007669"/>
    <property type="project" value="UniProtKB-KW"/>
</dbReference>
<dbReference type="Gene3D" id="3.40.50.300">
    <property type="entry name" value="P-loop containing nucleotide triphosphate hydrolases"/>
    <property type="match status" value="1"/>
</dbReference>
<dbReference type="AlphaFoldDB" id="A0A0C6PEC7"/>
<dbReference type="Pfam" id="PF00005">
    <property type="entry name" value="ABC_tran"/>
    <property type="match status" value="1"/>
</dbReference>
<gene>
    <name evidence="7" type="ORF">BN112_4616</name>
</gene>